<feature type="transmembrane region" description="Helical" evidence="1">
    <location>
        <begin position="122"/>
        <end position="141"/>
    </location>
</feature>
<feature type="transmembrane region" description="Helical" evidence="1">
    <location>
        <begin position="53"/>
        <end position="75"/>
    </location>
</feature>
<feature type="transmembrane region" description="Helical" evidence="1">
    <location>
        <begin position="7"/>
        <end position="27"/>
    </location>
</feature>
<evidence type="ECO:0000313" key="2">
    <source>
        <dbReference type="EMBL" id="MCK8487025.1"/>
    </source>
</evidence>
<protein>
    <submittedName>
        <fullName evidence="2">Uncharacterized protein</fullName>
    </submittedName>
</protein>
<evidence type="ECO:0000256" key="1">
    <source>
        <dbReference type="SAM" id="Phobius"/>
    </source>
</evidence>
<keyword evidence="1" id="KW-1133">Transmembrane helix</keyword>
<sequence>MWGKREQVILWAAAYLPLILIMVYRFIDSKDYFKKTEWATWFAKYLDKTVFDILIMAVIILISLVIYRLVAVWLFSDYDRQLKTKQLGKNVSVRKYERLSVNDYSFFLMTLLVPLVSIDQASAVNLMVTLAIIVIVIAIYVKTDSISVCPVFFLSGRQVFKAITSDQSKEAEAANPSARKDVIIITREKSLNLNYRFRTVNLIGNIYYLVSNSKDDDADDE</sequence>
<name>A0A9X2BR73_9BACL</name>
<feature type="transmembrane region" description="Helical" evidence="1">
    <location>
        <begin position="96"/>
        <end position="116"/>
    </location>
</feature>
<dbReference type="RefSeq" id="WP_248551238.1">
    <property type="nucleotide sequence ID" value="NZ_JALPRK010000005.1"/>
</dbReference>
<dbReference type="AlphaFoldDB" id="A0A9X2BR73"/>
<accession>A0A9X2BR73</accession>
<reference evidence="2" key="1">
    <citation type="submission" date="2022-04" db="EMBL/GenBank/DDBJ databases">
        <authorList>
            <person name="Seo M.-J."/>
        </authorList>
    </citation>
    <scope>NUCLEOTIDE SEQUENCE</scope>
    <source>
        <strain evidence="2">MBLB2552</strain>
    </source>
</reference>
<gene>
    <name evidence="2" type="ORF">M0651_07575</name>
</gene>
<organism evidence="2 3">
    <name type="scientific">Paenibacillus mellifer</name>
    <dbReference type="NCBI Taxonomy" id="2937794"/>
    <lineage>
        <taxon>Bacteria</taxon>
        <taxon>Bacillati</taxon>
        <taxon>Bacillota</taxon>
        <taxon>Bacilli</taxon>
        <taxon>Bacillales</taxon>
        <taxon>Paenibacillaceae</taxon>
        <taxon>Paenibacillus</taxon>
    </lineage>
</organism>
<keyword evidence="1" id="KW-0812">Transmembrane</keyword>
<comment type="caution">
    <text evidence="2">The sequence shown here is derived from an EMBL/GenBank/DDBJ whole genome shotgun (WGS) entry which is preliminary data.</text>
</comment>
<proteinExistence type="predicted"/>
<keyword evidence="3" id="KW-1185">Reference proteome</keyword>
<keyword evidence="1" id="KW-0472">Membrane</keyword>
<dbReference type="EMBL" id="JALPRK010000005">
    <property type="protein sequence ID" value="MCK8487025.1"/>
    <property type="molecule type" value="Genomic_DNA"/>
</dbReference>
<dbReference type="Proteomes" id="UP001139534">
    <property type="component" value="Unassembled WGS sequence"/>
</dbReference>
<evidence type="ECO:0000313" key="3">
    <source>
        <dbReference type="Proteomes" id="UP001139534"/>
    </source>
</evidence>